<dbReference type="EMBL" id="CM042014">
    <property type="protein sequence ID" value="KAI3721704.1"/>
    <property type="molecule type" value="Genomic_DNA"/>
</dbReference>
<protein>
    <submittedName>
        <fullName evidence="1">Uncharacterized protein</fullName>
    </submittedName>
</protein>
<sequence>MAFSLFQTLLYPPPSSLFVTVMSILSCLSLTNGGYMETKGKHMPYSKFFSVPTSNKSKVQQTKVGSRNGMLLLYTPAFLVGLGSFAIFSHQDLRSMMVITVLTIHFLKRVLEVLLVHKYSGSMTLETAITISSSYTISTLTMIYAQHLSQEHRGPTIDLKYIGIVLFFIGIVGNFYHHHILSNLRTKGNREYRIPKGGLFDLVICPHYLFEIVEFIGVSFIAQTMYAFAFTLGTTFFLMGRSYATREWYLSKFGEKFDNNVKALIPYIL</sequence>
<accession>A0ACB9BI94</accession>
<keyword evidence="2" id="KW-1185">Reference proteome</keyword>
<organism evidence="1 2">
    <name type="scientific">Cichorium intybus</name>
    <name type="common">Chicory</name>
    <dbReference type="NCBI Taxonomy" id="13427"/>
    <lineage>
        <taxon>Eukaryota</taxon>
        <taxon>Viridiplantae</taxon>
        <taxon>Streptophyta</taxon>
        <taxon>Embryophyta</taxon>
        <taxon>Tracheophyta</taxon>
        <taxon>Spermatophyta</taxon>
        <taxon>Magnoliopsida</taxon>
        <taxon>eudicotyledons</taxon>
        <taxon>Gunneridae</taxon>
        <taxon>Pentapetalae</taxon>
        <taxon>asterids</taxon>
        <taxon>campanulids</taxon>
        <taxon>Asterales</taxon>
        <taxon>Asteraceae</taxon>
        <taxon>Cichorioideae</taxon>
        <taxon>Cichorieae</taxon>
        <taxon>Cichoriinae</taxon>
        <taxon>Cichorium</taxon>
    </lineage>
</organism>
<reference evidence="1 2" key="2">
    <citation type="journal article" date="2022" name="Mol. Ecol. Resour.">
        <title>The genomes of chicory, endive, great burdock and yacon provide insights into Asteraceae paleo-polyploidization history and plant inulin production.</title>
        <authorList>
            <person name="Fan W."/>
            <person name="Wang S."/>
            <person name="Wang H."/>
            <person name="Wang A."/>
            <person name="Jiang F."/>
            <person name="Liu H."/>
            <person name="Zhao H."/>
            <person name="Xu D."/>
            <person name="Zhang Y."/>
        </authorList>
    </citation>
    <scope>NUCLEOTIDE SEQUENCE [LARGE SCALE GENOMIC DNA]</scope>
    <source>
        <strain evidence="2">cv. Punajuju</strain>
        <tissue evidence="1">Leaves</tissue>
    </source>
</reference>
<name>A0ACB9BI94_CICIN</name>
<reference evidence="2" key="1">
    <citation type="journal article" date="2022" name="Mol. Ecol. Resour.">
        <title>The genomes of chicory, endive, great burdock and yacon provide insights into Asteraceae palaeo-polyploidization history and plant inulin production.</title>
        <authorList>
            <person name="Fan W."/>
            <person name="Wang S."/>
            <person name="Wang H."/>
            <person name="Wang A."/>
            <person name="Jiang F."/>
            <person name="Liu H."/>
            <person name="Zhao H."/>
            <person name="Xu D."/>
            <person name="Zhang Y."/>
        </authorList>
    </citation>
    <scope>NUCLEOTIDE SEQUENCE [LARGE SCALE GENOMIC DNA]</scope>
    <source>
        <strain evidence="2">cv. Punajuju</strain>
    </source>
</reference>
<dbReference type="Proteomes" id="UP001055811">
    <property type="component" value="Linkage Group LG06"/>
</dbReference>
<proteinExistence type="predicted"/>
<comment type="caution">
    <text evidence="1">The sequence shown here is derived from an EMBL/GenBank/DDBJ whole genome shotgun (WGS) entry which is preliminary data.</text>
</comment>
<evidence type="ECO:0000313" key="2">
    <source>
        <dbReference type="Proteomes" id="UP001055811"/>
    </source>
</evidence>
<gene>
    <name evidence="1" type="ORF">L2E82_32722</name>
</gene>
<evidence type="ECO:0000313" key="1">
    <source>
        <dbReference type="EMBL" id="KAI3721704.1"/>
    </source>
</evidence>